<keyword evidence="4" id="KW-0255">Endonuclease</keyword>
<evidence type="ECO:0000259" key="2">
    <source>
        <dbReference type="Pfam" id="PF06250"/>
    </source>
</evidence>
<evidence type="ECO:0000313" key="5">
    <source>
        <dbReference type="Proteomes" id="UP000184275"/>
    </source>
</evidence>
<organism evidence="4 5">
    <name type="scientific">Fibrobacter intestinalis</name>
    <dbReference type="NCBI Taxonomy" id="28122"/>
    <lineage>
        <taxon>Bacteria</taxon>
        <taxon>Pseudomonadati</taxon>
        <taxon>Fibrobacterota</taxon>
        <taxon>Fibrobacteria</taxon>
        <taxon>Fibrobacterales</taxon>
        <taxon>Fibrobacteraceae</taxon>
        <taxon>Fibrobacter</taxon>
    </lineage>
</organism>
<feature type="domain" description="YhcG N-terminal" evidence="3">
    <location>
        <begin position="23"/>
        <end position="110"/>
    </location>
</feature>
<dbReference type="GO" id="GO:0004519">
    <property type="term" value="F:endonuclease activity"/>
    <property type="evidence" value="ECO:0007669"/>
    <property type="project" value="UniProtKB-KW"/>
</dbReference>
<dbReference type="RefSeq" id="WP_073305029.1">
    <property type="nucleotide sequence ID" value="NZ_FRAW01000021.1"/>
</dbReference>
<keyword evidence="5" id="KW-1185">Reference proteome</keyword>
<sequence>MSKKKPASLKSNANPCADFIADLNSIVSTARNMSFRAANLMQVACNWLLGWRIVEQEQRGKARADYGKRIIEEASKVLTENFGSGFSETQLRNFRKFYQMFGFLQIQQALPAEFKNEILKIQQTLSAKSIQSPKQQSDEANQQQVEQPLLPQLSWSHYECLMRVADLKARTWYMQESASQQWDYRTLKRNIASQYYYRLMQTPKAQKPAVVKEMKKLTADYQKERSEFIKNPLIAEFLGVNQGAAVTESTLENAILNHLQKFLMEMGKGYAFVGRQQHIHTEDDDYYIDLVFYNYMLKCFVLIDLKTRKISYEDIGQMDMYLKLYDTYKKTEGDNPTIGIILCSDTNADVARFSTLATNKRMYAAKYLTYIPSKEILAREIEMQKELFIEQHENLKKERKQKAKNELPRKSR</sequence>
<dbReference type="EMBL" id="FRAW01000021">
    <property type="protein sequence ID" value="SHK87517.1"/>
    <property type="molecule type" value="Genomic_DNA"/>
</dbReference>
<dbReference type="PANTHER" id="PTHR30547">
    <property type="entry name" value="UNCHARACTERIZED PROTEIN YHCG-RELATED"/>
    <property type="match status" value="1"/>
</dbReference>
<evidence type="ECO:0000259" key="3">
    <source>
        <dbReference type="Pfam" id="PF17761"/>
    </source>
</evidence>
<dbReference type="GO" id="GO:0003676">
    <property type="term" value="F:nucleic acid binding"/>
    <property type="evidence" value="ECO:0007669"/>
    <property type="project" value="InterPro"/>
</dbReference>
<gene>
    <name evidence="4" type="ORF">SAMN05720469_12148</name>
</gene>
<dbReference type="Proteomes" id="UP000184275">
    <property type="component" value="Unassembled WGS sequence"/>
</dbReference>
<evidence type="ECO:0000313" key="4">
    <source>
        <dbReference type="EMBL" id="SHK87517.1"/>
    </source>
</evidence>
<keyword evidence="4" id="KW-0540">Nuclease</keyword>
<feature type="coiled-coil region" evidence="1">
    <location>
        <begin position="378"/>
        <end position="405"/>
    </location>
</feature>
<feature type="domain" description="YhcG N-terminal" evidence="3">
    <location>
        <begin position="123"/>
        <end position="198"/>
    </location>
</feature>
<feature type="domain" description="YhcG PDDEXK nuclease" evidence="2">
    <location>
        <begin position="227"/>
        <end position="375"/>
    </location>
</feature>
<dbReference type="Gene3D" id="3.40.1350.10">
    <property type="match status" value="1"/>
</dbReference>
<name>A0A1M6W1H1_9BACT</name>
<dbReference type="Pfam" id="PF06250">
    <property type="entry name" value="YhcG_C"/>
    <property type="match status" value="1"/>
</dbReference>
<dbReference type="AlphaFoldDB" id="A0A1M6W1H1"/>
<dbReference type="InterPro" id="IPR011856">
    <property type="entry name" value="tRNA_endonuc-like_dom_sf"/>
</dbReference>
<dbReference type="Pfam" id="PF17761">
    <property type="entry name" value="DUF1016_N"/>
    <property type="match status" value="2"/>
</dbReference>
<keyword evidence="4" id="KW-0378">Hydrolase</keyword>
<accession>A0A1M6W1H1</accession>
<keyword evidence="1" id="KW-0175">Coiled coil</keyword>
<dbReference type="PANTHER" id="PTHR30547:SF5">
    <property type="entry name" value="NUCLEASE YHCG-RELATED"/>
    <property type="match status" value="1"/>
</dbReference>
<reference evidence="5" key="1">
    <citation type="submission" date="2016-11" db="EMBL/GenBank/DDBJ databases">
        <authorList>
            <person name="Varghese N."/>
            <person name="Submissions S."/>
        </authorList>
    </citation>
    <scope>NUCLEOTIDE SEQUENCE [LARGE SCALE GENOMIC DNA]</scope>
    <source>
        <strain evidence="5">UWOS</strain>
    </source>
</reference>
<proteinExistence type="predicted"/>
<protein>
    <submittedName>
        <fullName evidence="4">Predicted nuclease of restriction endonuclease-like (RecB) superfamily, DUF1016 family</fullName>
    </submittedName>
</protein>
<dbReference type="InterPro" id="IPR009362">
    <property type="entry name" value="YhcG_C"/>
</dbReference>
<dbReference type="InterPro" id="IPR053148">
    <property type="entry name" value="PD-DEXK-like_domain"/>
</dbReference>
<dbReference type="InterPro" id="IPR041527">
    <property type="entry name" value="YhcG_N"/>
</dbReference>
<evidence type="ECO:0000256" key="1">
    <source>
        <dbReference type="SAM" id="Coils"/>
    </source>
</evidence>